<comment type="subcellular location">
    <subcellularLocation>
        <location evidence="1">Cell membrane</location>
        <topology evidence="1">Multi-pass membrane protein</topology>
    </subcellularLocation>
</comment>
<gene>
    <name evidence="7" type="ORF">J0J18_08195</name>
</gene>
<dbReference type="GO" id="GO:0005886">
    <property type="term" value="C:plasma membrane"/>
    <property type="evidence" value="ECO:0007669"/>
    <property type="project" value="UniProtKB-SubCell"/>
</dbReference>
<dbReference type="InterPro" id="IPR050833">
    <property type="entry name" value="Poly_Biosynth_Transport"/>
</dbReference>
<feature type="transmembrane region" description="Helical" evidence="6">
    <location>
        <begin position="80"/>
        <end position="99"/>
    </location>
</feature>
<feature type="transmembrane region" description="Helical" evidence="6">
    <location>
        <begin position="203"/>
        <end position="226"/>
    </location>
</feature>
<keyword evidence="5 6" id="KW-0472">Membrane</keyword>
<feature type="transmembrane region" description="Helical" evidence="6">
    <location>
        <begin position="137"/>
        <end position="158"/>
    </location>
</feature>
<evidence type="ECO:0000313" key="8">
    <source>
        <dbReference type="Proteomes" id="UP000664056"/>
    </source>
</evidence>
<evidence type="ECO:0000256" key="3">
    <source>
        <dbReference type="ARBA" id="ARBA00022692"/>
    </source>
</evidence>
<keyword evidence="2" id="KW-1003">Cell membrane</keyword>
<sequence>MKKLTKDIAWSFLSFIFRLLSNVVIFIIIARSYGPDKFGQFSFYTLIGSFLLLMSDFGVHQRYFSLLSINETYDREIRKLLTIKLTFVSLSFLLLSLFAIYNRSVALLCVGLSFIINSLYDFFLIRLRANGEFKKETLYAFINNVCFFVTSAICLLYTHNIILLSFTMLSSRVIALFIVLKISKDVRALSVCKIKLKDISDHLYYGLDFILINIWSFLDGAIVRLVFSNLLFGVYSSFTRLTNGVSSLSVIVTNVLFSKIANDALKKEHNNLVFSCGVFFLSGLSLLLLVALYGSEIILLVLGHEYEKYSLLLMLLTIPIVLKWLSSGFGIYLFSLGLIKFRVWIQLVSIILFFSTTFVLYYFVQDVIIIPIAISISYLSIFISYLFLVLRKINDN</sequence>
<feature type="transmembrane region" description="Helical" evidence="6">
    <location>
        <begin position="41"/>
        <end position="59"/>
    </location>
</feature>
<dbReference type="Proteomes" id="UP000664056">
    <property type="component" value="Unassembled WGS sequence"/>
</dbReference>
<organism evidence="7 8">
    <name type="scientific">Vibrio vulnificus</name>
    <dbReference type="NCBI Taxonomy" id="672"/>
    <lineage>
        <taxon>Bacteria</taxon>
        <taxon>Pseudomonadati</taxon>
        <taxon>Pseudomonadota</taxon>
        <taxon>Gammaproteobacteria</taxon>
        <taxon>Vibrionales</taxon>
        <taxon>Vibrionaceae</taxon>
        <taxon>Vibrio</taxon>
    </lineage>
</organism>
<dbReference type="RefSeq" id="WP_095430418.1">
    <property type="nucleotide sequence ID" value="NZ_JAFKOQ010000004.1"/>
</dbReference>
<dbReference type="EMBL" id="JAFKOQ010000004">
    <property type="protein sequence ID" value="MBN8121708.1"/>
    <property type="molecule type" value="Genomic_DNA"/>
</dbReference>
<comment type="caution">
    <text evidence="7">The sequence shown here is derived from an EMBL/GenBank/DDBJ whole genome shotgun (WGS) entry which is preliminary data.</text>
</comment>
<evidence type="ECO:0000313" key="7">
    <source>
        <dbReference type="EMBL" id="MBN8121708.1"/>
    </source>
</evidence>
<evidence type="ECO:0000256" key="4">
    <source>
        <dbReference type="ARBA" id="ARBA00022989"/>
    </source>
</evidence>
<feature type="transmembrane region" description="Helical" evidence="6">
    <location>
        <begin position="309"/>
        <end position="334"/>
    </location>
</feature>
<feature type="transmembrane region" description="Helical" evidence="6">
    <location>
        <begin position="12"/>
        <end position="29"/>
    </location>
</feature>
<reference evidence="7" key="1">
    <citation type="submission" date="2021-03" db="EMBL/GenBank/DDBJ databases">
        <title>Study of the foodborne Vibrio vulnificus isolates from China.</title>
        <authorList>
            <person name="Zheng Z."/>
            <person name="Ye L."/>
        </authorList>
    </citation>
    <scope>NUCLEOTIDE SEQUENCE</scope>
    <source>
        <strain evidence="7">Vv1582</strain>
    </source>
</reference>
<feature type="transmembrane region" description="Helical" evidence="6">
    <location>
        <begin position="368"/>
        <end position="390"/>
    </location>
</feature>
<evidence type="ECO:0000256" key="2">
    <source>
        <dbReference type="ARBA" id="ARBA00022475"/>
    </source>
</evidence>
<proteinExistence type="predicted"/>
<name>A0AAW4H894_VIBVL</name>
<evidence type="ECO:0000256" key="6">
    <source>
        <dbReference type="SAM" id="Phobius"/>
    </source>
</evidence>
<feature type="transmembrane region" description="Helical" evidence="6">
    <location>
        <begin position="238"/>
        <end position="257"/>
    </location>
</feature>
<keyword evidence="4 6" id="KW-1133">Transmembrane helix</keyword>
<protein>
    <recommendedName>
        <fullName evidence="9">Polysaccharide biosynthesis protein</fullName>
    </recommendedName>
</protein>
<evidence type="ECO:0000256" key="5">
    <source>
        <dbReference type="ARBA" id="ARBA00023136"/>
    </source>
</evidence>
<dbReference type="PANTHER" id="PTHR30250:SF11">
    <property type="entry name" value="O-ANTIGEN TRANSPORTER-RELATED"/>
    <property type="match status" value="1"/>
</dbReference>
<feature type="transmembrane region" description="Helical" evidence="6">
    <location>
        <begin position="164"/>
        <end position="182"/>
    </location>
</feature>
<accession>A0AAW4H894</accession>
<dbReference type="PANTHER" id="PTHR30250">
    <property type="entry name" value="PST FAMILY PREDICTED COLANIC ACID TRANSPORTER"/>
    <property type="match status" value="1"/>
</dbReference>
<evidence type="ECO:0000256" key="1">
    <source>
        <dbReference type="ARBA" id="ARBA00004651"/>
    </source>
</evidence>
<keyword evidence="3 6" id="KW-0812">Transmembrane</keyword>
<evidence type="ECO:0008006" key="9">
    <source>
        <dbReference type="Google" id="ProtNLM"/>
    </source>
</evidence>
<feature type="transmembrane region" description="Helical" evidence="6">
    <location>
        <begin position="341"/>
        <end position="362"/>
    </location>
</feature>
<feature type="transmembrane region" description="Helical" evidence="6">
    <location>
        <begin position="278"/>
        <end position="303"/>
    </location>
</feature>
<dbReference type="AlphaFoldDB" id="A0AAW4H894"/>
<feature type="transmembrane region" description="Helical" evidence="6">
    <location>
        <begin position="105"/>
        <end position="125"/>
    </location>
</feature>